<evidence type="ECO:0000256" key="9">
    <source>
        <dbReference type="ARBA" id="ARBA00060838"/>
    </source>
</evidence>
<dbReference type="GO" id="GO:0020037">
    <property type="term" value="F:heme binding"/>
    <property type="evidence" value="ECO:0007669"/>
    <property type="project" value="InterPro"/>
</dbReference>
<comment type="cofactor">
    <cofactor evidence="12">
        <name>heme b</name>
        <dbReference type="ChEBI" id="CHEBI:60344"/>
    </cofactor>
    <text evidence="12">Binds 1 heme b (iron(II)-protoporphyrin IX) group per dimer.</text>
</comment>
<dbReference type="GO" id="GO:0046872">
    <property type="term" value="F:metal ion binding"/>
    <property type="evidence" value="ECO:0007669"/>
    <property type="project" value="UniProtKB-KW"/>
</dbReference>
<dbReference type="AlphaFoldDB" id="A0A848K9J6"/>
<feature type="domain" description="Plant heme peroxidase family profile" evidence="15">
    <location>
        <begin position="142"/>
        <end position="452"/>
    </location>
</feature>
<evidence type="ECO:0000256" key="12">
    <source>
        <dbReference type="HAMAP-Rule" id="MF_01961"/>
    </source>
</evidence>
<comment type="caution">
    <text evidence="16">The sequence shown here is derived from an EMBL/GenBank/DDBJ whole genome shotgun (WGS) entry which is preliminary data.</text>
</comment>
<dbReference type="PRINTS" id="PR00458">
    <property type="entry name" value="PEROXIDASE"/>
</dbReference>
<dbReference type="EMBL" id="VCQU01000003">
    <property type="protein sequence ID" value="NMN95483.1"/>
    <property type="molecule type" value="Genomic_DNA"/>
</dbReference>
<dbReference type="EC" id="1.11.1.21" evidence="10 12"/>
<comment type="function">
    <text evidence="12">Bifunctional enzyme with both catalase and broad-spectrum peroxidase activity.</text>
</comment>
<keyword evidence="4 12" id="KW-0560">Oxidoreductase</keyword>
<feature type="active site" description="Proton acceptor" evidence="12">
    <location>
        <position position="109"/>
    </location>
</feature>
<keyword evidence="5 12" id="KW-0408">Iron</keyword>
<dbReference type="Proteomes" id="UP000535543">
    <property type="component" value="Unassembled WGS sequence"/>
</dbReference>
<feature type="region of interest" description="Disordered" evidence="14">
    <location>
        <begin position="487"/>
        <end position="507"/>
    </location>
</feature>
<evidence type="ECO:0000256" key="11">
    <source>
        <dbReference type="ARBA" id="ARBA00074141"/>
    </source>
</evidence>
<dbReference type="GO" id="GO:0070301">
    <property type="term" value="P:cellular response to hydrogen peroxide"/>
    <property type="evidence" value="ECO:0007669"/>
    <property type="project" value="TreeGrafter"/>
</dbReference>
<comment type="catalytic activity">
    <reaction evidence="7 12 13">
        <text>2 H2O2 = O2 + 2 H2O</text>
        <dbReference type="Rhea" id="RHEA:20309"/>
        <dbReference type="ChEBI" id="CHEBI:15377"/>
        <dbReference type="ChEBI" id="CHEBI:15379"/>
        <dbReference type="ChEBI" id="CHEBI:16240"/>
        <dbReference type="EC" id="1.11.1.21"/>
    </reaction>
</comment>
<evidence type="ECO:0000256" key="10">
    <source>
        <dbReference type="ARBA" id="ARBA00067012"/>
    </source>
</evidence>
<dbReference type="GO" id="GO:0005829">
    <property type="term" value="C:cytosol"/>
    <property type="evidence" value="ECO:0007669"/>
    <property type="project" value="TreeGrafter"/>
</dbReference>
<keyword evidence="2 12" id="KW-0349">Heme</keyword>
<dbReference type="InterPro" id="IPR010255">
    <property type="entry name" value="Haem_peroxidase_sf"/>
</dbReference>
<evidence type="ECO:0000256" key="7">
    <source>
        <dbReference type="ARBA" id="ARBA00049145"/>
    </source>
</evidence>
<evidence type="ECO:0000256" key="2">
    <source>
        <dbReference type="ARBA" id="ARBA00022617"/>
    </source>
</evidence>
<dbReference type="GO" id="GO:0042744">
    <property type="term" value="P:hydrogen peroxide catabolic process"/>
    <property type="evidence" value="ECO:0007669"/>
    <property type="project" value="UniProtKB-KW"/>
</dbReference>
<evidence type="ECO:0000256" key="4">
    <source>
        <dbReference type="ARBA" id="ARBA00023002"/>
    </source>
</evidence>
<dbReference type="Gene3D" id="1.10.520.10">
    <property type="match status" value="2"/>
</dbReference>
<proteinExistence type="inferred from homology"/>
<feature type="site" description="Transition state stabilizer" evidence="12">
    <location>
        <position position="105"/>
    </location>
</feature>
<organism evidence="16 17">
    <name type="scientific">Antrihabitans stalactiti</name>
    <dbReference type="NCBI Taxonomy" id="2584121"/>
    <lineage>
        <taxon>Bacteria</taxon>
        <taxon>Bacillati</taxon>
        <taxon>Actinomycetota</taxon>
        <taxon>Actinomycetes</taxon>
        <taxon>Mycobacteriales</taxon>
        <taxon>Nocardiaceae</taxon>
        <taxon>Antrihabitans</taxon>
    </lineage>
</organism>
<name>A0A848K9J6_9NOCA</name>
<keyword evidence="1 12" id="KW-0575">Peroxidase</keyword>
<dbReference type="PROSITE" id="PS00436">
    <property type="entry name" value="PEROXIDASE_2"/>
    <property type="match status" value="1"/>
</dbReference>
<dbReference type="PRINTS" id="PR00460">
    <property type="entry name" value="BPEROXIDASE"/>
</dbReference>
<dbReference type="InterPro" id="IPR000763">
    <property type="entry name" value="Catalase_peroxidase"/>
</dbReference>
<dbReference type="FunFam" id="1.10.420.10:FF:000002">
    <property type="entry name" value="Catalase-peroxidase"/>
    <property type="match status" value="1"/>
</dbReference>
<evidence type="ECO:0000256" key="5">
    <source>
        <dbReference type="ARBA" id="ARBA00023004"/>
    </source>
</evidence>
<evidence type="ECO:0000256" key="6">
    <source>
        <dbReference type="ARBA" id="ARBA00023324"/>
    </source>
</evidence>
<evidence type="ECO:0000313" key="16">
    <source>
        <dbReference type="EMBL" id="NMN95483.1"/>
    </source>
</evidence>
<dbReference type="InterPro" id="IPR002016">
    <property type="entry name" value="Haem_peroxidase"/>
</dbReference>
<sequence length="740" mass="79760">MSDSPDAVVGEMNEESEAKCPVAHGRAPYPTQGGGNRGWWPDRLNLKILAKNPAVANPLGEEFDYAAAFKTLDLAAVKQDIAGVLTSSQDWWPADFGNYGPFMIRMAWHSAGTYRISDGRGGAGAGQQRFAPLNSWPDNGNLDKARRLLWPVKKKYGSALSWADLMVLTGNVALETMGFKTFGFAGGRADVWEPDEDVYWGPETTWLGDERYTGNRELEEPLGAVQMGLIYVNPEGPNGNPDPLAAAVDIRETFRRMAMNDEETVALIAGGHTFGKTHGAADPDQFVGPEPEGAPLEEQGLGWKGSFGTGKGADAITSGLEGIWTDTPTAWDNSFFDILFGFEWELFKSPAGANQWKPKDGAGSDLVPTAFGDSKTHPTMLTTDLSLRFDPIYEPISRRFHENPAEFADAFARAWFKLTHRDMGPIARYLGPEVPSETLLWQDPVPAQTGEVIEPEDIAVLKSQILSSGLSVSQLVSTAWAASASFRGSDKRGGANGGRIRLQPQSGWEVNNPDELAQVVRALEGIQASFNSAGGKQVSFADLVVLGGAAAVEQAAKAAGVEVEVPFTPGRTDATQEQTDVESFSALEPAADGFRNYLGKGNRLPAEYLLIDRANLLTLSAPETTVLVGGLRVLGANFDNSALGVLTETPGSLTNDFFVNLLDLGTTWTATDDSSETFEARDASGAVKWTGSRVDLVFGSNSELRALAEVYASDDAKEKFVHDFVAAWTKVSNLDRFDLA</sequence>
<dbReference type="PANTHER" id="PTHR30555:SF0">
    <property type="entry name" value="CATALASE-PEROXIDASE"/>
    <property type="match status" value="1"/>
</dbReference>
<evidence type="ECO:0000256" key="3">
    <source>
        <dbReference type="ARBA" id="ARBA00022723"/>
    </source>
</evidence>
<accession>A0A848K9J6</accession>
<evidence type="ECO:0000259" key="15">
    <source>
        <dbReference type="PROSITE" id="PS50873"/>
    </source>
</evidence>
<keyword evidence="6 12" id="KW-0376">Hydrogen peroxide</keyword>
<comment type="similarity">
    <text evidence="9 12 13">Belongs to the peroxidase family. Peroxidase/catalase subfamily.</text>
</comment>
<dbReference type="NCBIfam" id="NF011635">
    <property type="entry name" value="PRK15061.1"/>
    <property type="match status" value="1"/>
</dbReference>
<dbReference type="CDD" id="cd08200">
    <property type="entry name" value="catalase_peroxidase_2"/>
    <property type="match status" value="1"/>
</dbReference>
<dbReference type="Gene3D" id="1.10.420.10">
    <property type="entry name" value="Peroxidase, domain 2"/>
    <property type="match status" value="2"/>
</dbReference>
<protein>
    <recommendedName>
        <fullName evidence="11 12">Catalase-peroxidase</fullName>
        <shortName evidence="12">CP</shortName>
        <ecNumber evidence="10 12">1.11.1.21</ecNumber>
    </recommendedName>
    <alternativeName>
        <fullName evidence="12">Peroxidase/catalase</fullName>
    </alternativeName>
</protein>
<keyword evidence="17" id="KW-1185">Reference proteome</keyword>
<dbReference type="NCBIfam" id="TIGR00198">
    <property type="entry name" value="cat_per_HPI"/>
    <property type="match status" value="1"/>
</dbReference>
<gene>
    <name evidence="12 16" type="primary">katG</name>
    <name evidence="16" type="ORF">FGL95_10615</name>
</gene>
<comment type="catalytic activity">
    <reaction evidence="8 12 13">
        <text>H2O2 + AH2 = A + 2 H2O</text>
        <dbReference type="Rhea" id="RHEA:30275"/>
        <dbReference type="ChEBI" id="CHEBI:13193"/>
        <dbReference type="ChEBI" id="CHEBI:15377"/>
        <dbReference type="ChEBI" id="CHEBI:16240"/>
        <dbReference type="ChEBI" id="CHEBI:17499"/>
        <dbReference type="EC" id="1.11.1.21"/>
    </reaction>
</comment>
<dbReference type="PROSITE" id="PS00435">
    <property type="entry name" value="PEROXIDASE_1"/>
    <property type="match status" value="1"/>
</dbReference>
<keyword evidence="3 12" id="KW-0479">Metal-binding</keyword>
<dbReference type="FunFam" id="1.10.520.10:FF:000002">
    <property type="entry name" value="Catalase-peroxidase"/>
    <property type="match status" value="1"/>
</dbReference>
<comment type="caution">
    <text evidence="12">Lacks conserved residue(s) required for the propagation of feature annotation.</text>
</comment>
<dbReference type="InterPro" id="IPR019793">
    <property type="entry name" value="Peroxidases_heam-ligand_BS"/>
</dbReference>
<evidence type="ECO:0000256" key="1">
    <source>
        <dbReference type="ARBA" id="ARBA00022559"/>
    </source>
</evidence>
<evidence type="ECO:0000256" key="14">
    <source>
        <dbReference type="SAM" id="MobiDB-lite"/>
    </source>
</evidence>
<feature type="region of interest" description="Disordered" evidence="14">
    <location>
        <begin position="1"/>
        <end position="28"/>
    </location>
</feature>
<dbReference type="FunFam" id="1.10.420.10:FF:000004">
    <property type="entry name" value="Catalase-peroxidase"/>
    <property type="match status" value="1"/>
</dbReference>
<dbReference type="HAMAP" id="MF_01961">
    <property type="entry name" value="Catal_peroxid"/>
    <property type="match status" value="1"/>
</dbReference>
<dbReference type="PANTHER" id="PTHR30555">
    <property type="entry name" value="HYDROPEROXIDASE I, BIFUNCTIONAL CATALASE-PEROXIDASE"/>
    <property type="match status" value="1"/>
</dbReference>
<dbReference type="GO" id="GO:0004096">
    <property type="term" value="F:catalase activity"/>
    <property type="evidence" value="ECO:0007669"/>
    <property type="project" value="UniProtKB-UniRule"/>
</dbReference>
<dbReference type="PROSITE" id="PS50873">
    <property type="entry name" value="PEROXIDASE_4"/>
    <property type="match status" value="1"/>
</dbReference>
<comment type="PTM">
    <text evidence="12">Formation of the three residue Trp-Tyr-Met cross-link is important for the catalase, but not the peroxidase activity of the enzyme.</text>
</comment>
<evidence type="ECO:0000313" key="17">
    <source>
        <dbReference type="Proteomes" id="UP000535543"/>
    </source>
</evidence>
<dbReference type="CDD" id="cd00649">
    <property type="entry name" value="catalase_peroxidase_1"/>
    <property type="match status" value="1"/>
</dbReference>
<evidence type="ECO:0000256" key="13">
    <source>
        <dbReference type="RuleBase" id="RU003451"/>
    </source>
</evidence>
<evidence type="ECO:0000256" key="8">
    <source>
        <dbReference type="ARBA" id="ARBA00051651"/>
    </source>
</evidence>
<dbReference type="InterPro" id="IPR019794">
    <property type="entry name" value="Peroxidases_AS"/>
</dbReference>
<dbReference type="Pfam" id="PF00141">
    <property type="entry name" value="peroxidase"/>
    <property type="match status" value="2"/>
</dbReference>
<comment type="subunit">
    <text evidence="12">Homodimer or homotetramer.</text>
</comment>
<reference evidence="16 17" key="1">
    <citation type="submission" date="2019-05" db="EMBL/GenBank/DDBJ databases">
        <authorList>
            <person name="Lee S.D."/>
        </authorList>
    </citation>
    <scope>NUCLEOTIDE SEQUENCE [LARGE SCALE GENOMIC DNA]</scope>
    <source>
        <strain evidence="16 17">YC2-7</strain>
    </source>
</reference>
<dbReference type="SUPFAM" id="SSF48113">
    <property type="entry name" value="Heme-dependent peroxidases"/>
    <property type="match status" value="2"/>
</dbReference>
<reference evidence="16 17" key="2">
    <citation type="submission" date="2020-06" db="EMBL/GenBank/DDBJ databases">
        <title>Antribacter stalactiti gen. nov., sp. nov., a new member of the family Nacardiaceae isolated from a cave.</title>
        <authorList>
            <person name="Kim I.S."/>
        </authorList>
    </citation>
    <scope>NUCLEOTIDE SEQUENCE [LARGE SCALE GENOMIC DNA]</scope>
    <source>
        <strain evidence="16 17">YC2-7</strain>
    </source>
</reference>
<feature type="binding site" description="axial binding residue" evidence="12">
    <location>
        <position position="272"/>
    </location>
    <ligand>
        <name>heme b</name>
        <dbReference type="ChEBI" id="CHEBI:60344"/>
    </ligand>
    <ligandPart>
        <name>Fe</name>
        <dbReference type="ChEBI" id="CHEBI:18248"/>
    </ligandPart>
</feature>
<feature type="cross-link" description="Tryptophyl-tyrosyl-methioninium (Tyr-Met) (with Trp-108)" evidence="12">
    <location>
        <begin position="231"/>
        <end position="257"/>
    </location>
</feature>